<feature type="region of interest" description="Disordered" evidence="1">
    <location>
        <begin position="276"/>
        <end position="313"/>
    </location>
</feature>
<evidence type="ECO:0000256" key="1">
    <source>
        <dbReference type="SAM" id="MobiDB-lite"/>
    </source>
</evidence>
<comment type="caution">
    <text evidence="3">The sequence shown here is derived from an EMBL/GenBank/DDBJ whole genome shotgun (WGS) entry which is preliminary data.</text>
</comment>
<dbReference type="AlphaFoldDB" id="A0AAW8F2W4"/>
<sequence length="313" mass="32147">MPTRTLTAQQPGPILIDTQLLGAGGVVTIRTDRTRKEAEITIRTNDETGDSADAVRDADLRWDARGALIAHVQGKGGGISGGTTIISGGGTSVVQSFGTVHGSVTGMVIDGDMTMVGGNVYVNGRRITPGQGSTTIITGSSPIEITAVVPEGSSLTARTQSADVTADGTYTAVSASTQSGTVRAPGQTERFTAGTQSGDINVENSPNIIAKTQSGDIRLGRTDVVEASTMSGDVTIRDFGGTAQLNSMSGDIRVHATAGGDITAKTMSGDVNVTATEQAGNDDLDVRANSMTGDVRIPQRRQRSTGGGPRRRS</sequence>
<organism evidence="3 4">
    <name type="scientific">Streptomyces canus</name>
    <dbReference type="NCBI Taxonomy" id="58343"/>
    <lineage>
        <taxon>Bacteria</taxon>
        <taxon>Bacillati</taxon>
        <taxon>Actinomycetota</taxon>
        <taxon>Actinomycetes</taxon>
        <taxon>Kitasatosporales</taxon>
        <taxon>Streptomycetaceae</taxon>
        <taxon>Streptomyces</taxon>
        <taxon>Streptomyces aurantiacus group</taxon>
    </lineage>
</organism>
<dbReference type="InterPro" id="IPR025164">
    <property type="entry name" value="Toastrack_DUF4097"/>
</dbReference>
<dbReference type="Proteomes" id="UP001234216">
    <property type="component" value="Unassembled WGS sequence"/>
</dbReference>
<feature type="domain" description="DUF4097" evidence="2">
    <location>
        <begin position="149"/>
        <end position="299"/>
    </location>
</feature>
<feature type="compositionally biased region" description="Basic residues" evidence="1">
    <location>
        <begin position="298"/>
        <end position="313"/>
    </location>
</feature>
<dbReference type="EMBL" id="JAUSZV010000001">
    <property type="protein sequence ID" value="MDQ0904149.1"/>
    <property type="molecule type" value="Genomic_DNA"/>
</dbReference>
<name>A0AAW8F2W4_9ACTN</name>
<dbReference type="Pfam" id="PF13349">
    <property type="entry name" value="DUF4097"/>
    <property type="match status" value="1"/>
</dbReference>
<dbReference type="RefSeq" id="WP_306971675.1">
    <property type="nucleotide sequence ID" value="NZ_JAUSZV010000001.1"/>
</dbReference>
<protein>
    <recommendedName>
        <fullName evidence="2">DUF4097 domain-containing protein</fullName>
    </recommendedName>
</protein>
<proteinExistence type="predicted"/>
<feature type="compositionally biased region" description="Polar residues" evidence="1">
    <location>
        <begin position="189"/>
        <end position="202"/>
    </location>
</feature>
<evidence type="ECO:0000313" key="3">
    <source>
        <dbReference type="EMBL" id="MDQ0904149.1"/>
    </source>
</evidence>
<evidence type="ECO:0000313" key="4">
    <source>
        <dbReference type="Proteomes" id="UP001234216"/>
    </source>
</evidence>
<evidence type="ECO:0000259" key="2">
    <source>
        <dbReference type="Pfam" id="PF13349"/>
    </source>
</evidence>
<gene>
    <name evidence="3" type="ORF">QFZ22_000134</name>
</gene>
<reference evidence="3" key="1">
    <citation type="submission" date="2023-07" db="EMBL/GenBank/DDBJ databases">
        <title>Comparative genomics of wheat-associated soil bacteria to identify genetic determinants of phenazine resistance.</title>
        <authorList>
            <person name="Mouncey N."/>
        </authorList>
    </citation>
    <scope>NUCLEOTIDE SEQUENCE</scope>
    <source>
        <strain evidence="3">V4I22</strain>
    </source>
</reference>
<feature type="region of interest" description="Disordered" evidence="1">
    <location>
        <begin position="179"/>
        <end position="202"/>
    </location>
</feature>
<accession>A0AAW8F2W4</accession>